<dbReference type="GeneID" id="39848081"/>
<dbReference type="STRING" id="1457250.GCA_000755225_01017"/>
<dbReference type="Pfam" id="PF08870">
    <property type="entry name" value="DndE"/>
    <property type="match status" value="1"/>
</dbReference>
<name>A0A4D6HCX5_9EURY</name>
<dbReference type="Gene3D" id="1.10.1220.160">
    <property type="entry name" value="DNA sulphur modification protein DndE"/>
    <property type="match status" value="1"/>
</dbReference>
<dbReference type="Proteomes" id="UP000296706">
    <property type="component" value="Chromosome"/>
</dbReference>
<dbReference type="InterPro" id="IPR038472">
    <property type="entry name" value="DndE_sf"/>
</dbReference>
<keyword evidence="2" id="KW-1185">Reference proteome</keyword>
<dbReference type="RefSeq" id="WP_079979522.1">
    <property type="nucleotide sequence ID" value="NZ_CP031310.1"/>
</dbReference>
<protein>
    <submittedName>
        <fullName evidence="1">DNA sulfur modification protein DndE</fullName>
    </submittedName>
</protein>
<organism evidence="1 2">
    <name type="scientific">Halapricum salinum</name>
    <dbReference type="NCBI Taxonomy" id="1457250"/>
    <lineage>
        <taxon>Archaea</taxon>
        <taxon>Methanobacteriati</taxon>
        <taxon>Methanobacteriota</taxon>
        <taxon>Stenosarchaea group</taxon>
        <taxon>Halobacteria</taxon>
        <taxon>Halobacteriales</taxon>
        <taxon>Haloarculaceae</taxon>
        <taxon>Halapricum</taxon>
    </lineage>
</organism>
<dbReference type="KEGG" id="hsn:DV733_09405"/>
<sequence length="134" mass="15245">MTNEINRVRIDESVSYKLRNLGKATGMTPNYIARIGLTYSLGEQQPPSMEEYDTGGKEFNRYTLLGEHDALYIALVKKRMINEGYDPETQLEDYFLAHLNRGIETLSGRISDLTDLYDIMPSELKVESEATTEA</sequence>
<dbReference type="AlphaFoldDB" id="A0A4D6HCX5"/>
<proteinExistence type="predicted"/>
<dbReference type="REBASE" id="307962">
    <property type="entry name" value="M.Hsa1105DndEP"/>
</dbReference>
<evidence type="ECO:0000313" key="1">
    <source>
        <dbReference type="EMBL" id="QCC51445.1"/>
    </source>
</evidence>
<dbReference type="EMBL" id="CP031310">
    <property type="protein sequence ID" value="QCC51445.1"/>
    <property type="molecule type" value="Genomic_DNA"/>
</dbReference>
<accession>A0A4D6HCX5</accession>
<dbReference type="InterPro" id="IPR014969">
    <property type="entry name" value="DNA_S_DndE"/>
</dbReference>
<dbReference type="OrthoDB" id="191422at2157"/>
<gene>
    <name evidence="1" type="primary">dndE</name>
    <name evidence="1" type="ORF">DV733_09405</name>
</gene>
<reference evidence="1 2" key="1">
    <citation type="journal article" date="2019" name="Nat. Commun.">
        <title>A new type of DNA phosphorothioation-based antiviral system in archaea.</title>
        <authorList>
            <person name="Xiong L."/>
            <person name="Liu S."/>
            <person name="Chen S."/>
            <person name="Xiao Y."/>
            <person name="Zhu B."/>
            <person name="Gao Y."/>
            <person name="Zhang Y."/>
            <person name="Chen B."/>
            <person name="Luo J."/>
            <person name="Deng Z."/>
            <person name="Chen X."/>
            <person name="Wang L."/>
            <person name="Chen S."/>
        </authorList>
    </citation>
    <scope>NUCLEOTIDE SEQUENCE [LARGE SCALE GENOMIC DNA]</scope>
    <source>
        <strain evidence="1 2">CBA1105</strain>
    </source>
</reference>
<evidence type="ECO:0000313" key="2">
    <source>
        <dbReference type="Proteomes" id="UP000296706"/>
    </source>
</evidence>
<dbReference type="NCBIfam" id="TIGR03184">
    <property type="entry name" value="DNA_S_dndE"/>
    <property type="match status" value="1"/>
</dbReference>